<protein>
    <recommendedName>
        <fullName evidence="4">Protein kinase domain-containing protein</fullName>
    </recommendedName>
</protein>
<name>A0A437ACW7_ARTFL</name>
<dbReference type="Proteomes" id="UP000283090">
    <property type="component" value="Unassembled WGS sequence"/>
</dbReference>
<dbReference type="AlphaFoldDB" id="A0A437ACW7"/>
<accession>A0A437ACW7</accession>
<gene>
    <name evidence="2" type="ORF">DFL_000140</name>
</gene>
<proteinExistence type="predicted"/>
<dbReference type="EMBL" id="SAEB01000001">
    <property type="protein sequence ID" value="RVD89119.1"/>
    <property type="molecule type" value="Genomic_DNA"/>
</dbReference>
<dbReference type="OrthoDB" id="310217at2759"/>
<dbReference type="GeneID" id="93582451"/>
<feature type="region of interest" description="Disordered" evidence="1">
    <location>
        <begin position="1"/>
        <end position="65"/>
    </location>
</feature>
<evidence type="ECO:0000256" key="1">
    <source>
        <dbReference type="SAM" id="MobiDB-lite"/>
    </source>
</evidence>
<feature type="compositionally biased region" description="Basic and acidic residues" evidence="1">
    <location>
        <begin position="16"/>
        <end position="27"/>
    </location>
</feature>
<keyword evidence="3" id="KW-1185">Reference proteome</keyword>
<dbReference type="VEuPathDB" id="FungiDB:DFL_000140"/>
<feature type="region of interest" description="Disordered" evidence="1">
    <location>
        <begin position="85"/>
        <end position="106"/>
    </location>
</feature>
<feature type="compositionally biased region" description="Low complexity" evidence="1">
    <location>
        <begin position="34"/>
        <end position="52"/>
    </location>
</feature>
<dbReference type="RefSeq" id="XP_067494663.1">
    <property type="nucleotide sequence ID" value="XM_067630015.1"/>
</dbReference>
<evidence type="ECO:0000313" key="2">
    <source>
        <dbReference type="EMBL" id="RVD89119.1"/>
    </source>
</evidence>
<organism evidence="2 3">
    <name type="scientific">Arthrobotrys flagrans</name>
    <name type="common">Nematode-trapping fungus</name>
    <name type="synonym">Trichothecium flagrans</name>
    <dbReference type="NCBI Taxonomy" id="97331"/>
    <lineage>
        <taxon>Eukaryota</taxon>
        <taxon>Fungi</taxon>
        <taxon>Dikarya</taxon>
        <taxon>Ascomycota</taxon>
        <taxon>Pezizomycotina</taxon>
        <taxon>Orbiliomycetes</taxon>
        <taxon>Orbiliales</taxon>
        <taxon>Orbiliaceae</taxon>
        <taxon>Arthrobotrys</taxon>
    </lineage>
</organism>
<comment type="caution">
    <text evidence="2">The sequence shown here is derived from an EMBL/GenBank/DDBJ whole genome shotgun (WGS) entry which is preliminary data.</text>
</comment>
<dbReference type="STRING" id="97331.A0A437ACW7"/>
<evidence type="ECO:0008006" key="4">
    <source>
        <dbReference type="Google" id="ProtNLM"/>
    </source>
</evidence>
<evidence type="ECO:0000313" key="3">
    <source>
        <dbReference type="Proteomes" id="UP000283090"/>
    </source>
</evidence>
<sequence>MYEASQTAKLIAQSELGREKPQREQKPLSHTPSQQGIGYGQQYNRNGYGAYYPPGQGRRDIEQEYERESELLAAEQRIQAQMRDFELEPEEYPQETTEGSGSHEYDQYDTDMQKTALELENYQREMIPRIPYDYPIDGKASLAFSEADFAHYRDTGWPRPYELPLMDSYHRDLAIVKRHNAGCFGATAILRVLNDSPESVTSTWYRAVGAGTKIIAKRITACDRVRARSWQTESEALKHLTYTKPESPNILKLIGRLRPTKEDPYGHIFTEYCSLGDVSEIMNKYMALNKK</sequence>
<reference evidence="2 3" key="1">
    <citation type="submission" date="2019-01" db="EMBL/GenBank/DDBJ databases">
        <title>Intercellular communication is required for trap formation in the nematode-trapping fungus Duddingtonia flagrans.</title>
        <authorList>
            <person name="Youssar L."/>
            <person name="Wernet V."/>
            <person name="Hensel N."/>
            <person name="Hildebrandt H.-G."/>
            <person name="Fischer R."/>
        </authorList>
    </citation>
    <scope>NUCLEOTIDE SEQUENCE [LARGE SCALE GENOMIC DNA]</scope>
    <source>
        <strain evidence="2 3">CBS H-5679</strain>
    </source>
</reference>